<dbReference type="GO" id="GO:0005524">
    <property type="term" value="F:ATP binding"/>
    <property type="evidence" value="ECO:0007669"/>
    <property type="project" value="UniProtKB-KW"/>
</dbReference>
<organism evidence="6 7">
    <name type="scientific">Zhihengliuella halotolerans</name>
    <dbReference type="NCBI Taxonomy" id="370736"/>
    <lineage>
        <taxon>Bacteria</taxon>
        <taxon>Bacillati</taxon>
        <taxon>Actinomycetota</taxon>
        <taxon>Actinomycetes</taxon>
        <taxon>Micrococcales</taxon>
        <taxon>Micrococcaceae</taxon>
        <taxon>Zhihengliuella</taxon>
    </lineage>
</organism>
<evidence type="ECO:0000256" key="2">
    <source>
        <dbReference type="ARBA" id="ARBA00022448"/>
    </source>
</evidence>
<reference evidence="6 7" key="1">
    <citation type="submission" date="2019-02" db="EMBL/GenBank/DDBJ databases">
        <title>Sequencing the genomes of 1000 actinobacteria strains.</title>
        <authorList>
            <person name="Klenk H.-P."/>
        </authorList>
    </citation>
    <scope>NUCLEOTIDE SEQUENCE [LARGE SCALE GENOMIC DNA]</scope>
    <source>
        <strain evidence="6 7">DSM 17364</strain>
    </source>
</reference>
<dbReference type="AlphaFoldDB" id="A0A4Q8AAS4"/>
<gene>
    <name evidence="6" type="ORF">EV380_0803</name>
</gene>
<name>A0A4Q8AAS4_9MICC</name>
<evidence type="ECO:0000259" key="5">
    <source>
        <dbReference type="PROSITE" id="PS50893"/>
    </source>
</evidence>
<evidence type="ECO:0000313" key="6">
    <source>
        <dbReference type="EMBL" id="RZU61240.1"/>
    </source>
</evidence>
<dbReference type="InterPro" id="IPR015856">
    <property type="entry name" value="ABC_transpr_CbiO/EcfA_su"/>
</dbReference>
<dbReference type="CDD" id="cd03225">
    <property type="entry name" value="ABC_cobalt_CbiO_domain1"/>
    <property type="match status" value="1"/>
</dbReference>
<dbReference type="InterPro" id="IPR027417">
    <property type="entry name" value="P-loop_NTPase"/>
</dbReference>
<comment type="similarity">
    <text evidence="1">Belongs to the ABC transporter superfamily.</text>
</comment>
<keyword evidence="2" id="KW-0813">Transport</keyword>
<keyword evidence="4 6" id="KW-0067">ATP-binding</keyword>
<dbReference type="GO" id="GO:0016887">
    <property type="term" value="F:ATP hydrolysis activity"/>
    <property type="evidence" value="ECO:0007669"/>
    <property type="project" value="InterPro"/>
</dbReference>
<accession>A0A4Q8AAS4</accession>
<dbReference type="GO" id="GO:0042626">
    <property type="term" value="F:ATPase-coupled transmembrane transporter activity"/>
    <property type="evidence" value="ECO:0007669"/>
    <property type="project" value="TreeGrafter"/>
</dbReference>
<dbReference type="GO" id="GO:0043190">
    <property type="term" value="C:ATP-binding cassette (ABC) transporter complex"/>
    <property type="evidence" value="ECO:0007669"/>
    <property type="project" value="TreeGrafter"/>
</dbReference>
<evidence type="ECO:0000256" key="1">
    <source>
        <dbReference type="ARBA" id="ARBA00005417"/>
    </source>
</evidence>
<dbReference type="RefSeq" id="WP_130449511.1">
    <property type="nucleotide sequence ID" value="NZ_SHLA01000001.1"/>
</dbReference>
<dbReference type="InterPro" id="IPR003439">
    <property type="entry name" value="ABC_transporter-like_ATP-bd"/>
</dbReference>
<dbReference type="PROSITE" id="PS00211">
    <property type="entry name" value="ABC_TRANSPORTER_1"/>
    <property type="match status" value="1"/>
</dbReference>
<sequence length="244" mass="26703">MHETTIRFEAAELTLDDESAADPDTGAVPQRTVLSPVTLTLTERRVAVVGANGSGKSTLLKMINGLVAPSGGRVLVNGNCTTRATKRVRRDVGFLFTDPLAQLVMPVVLEDVELSLKASVPRRDERRRRALEILQRLGLEHLARRSVYDLSGGERQLVALATVLAAGQRILVADEPTTLLDLRNNAMLQRTFDSLEQQIVYATHDLDFAAQADRVIVVDHADVVFDGAPDEAVASYRRLALREA</sequence>
<keyword evidence="3" id="KW-0547">Nucleotide-binding</keyword>
<dbReference type="EMBL" id="SHLA01000001">
    <property type="protein sequence ID" value="RZU61240.1"/>
    <property type="molecule type" value="Genomic_DNA"/>
</dbReference>
<dbReference type="SUPFAM" id="SSF52540">
    <property type="entry name" value="P-loop containing nucleoside triphosphate hydrolases"/>
    <property type="match status" value="1"/>
</dbReference>
<evidence type="ECO:0000256" key="4">
    <source>
        <dbReference type="ARBA" id="ARBA00022840"/>
    </source>
</evidence>
<dbReference type="Proteomes" id="UP000292685">
    <property type="component" value="Unassembled WGS sequence"/>
</dbReference>
<feature type="domain" description="ABC transporter" evidence="5">
    <location>
        <begin position="13"/>
        <end position="242"/>
    </location>
</feature>
<dbReference type="PANTHER" id="PTHR43553">
    <property type="entry name" value="HEAVY METAL TRANSPORTER"/>
    <property type="match status" value="1"/>
</dbReference>
<proteinExistence type="inferred from homology"/>
<dbReference type="Gene3D" id="3.40.50.300">
    <property type="entry name" value="P-loop containing nucleotide triphosphate hydrolases"/>
    <property type="match status" value="1"/>
</dbReference>
<dbReference type="InterPro" id="IPR003593">
    <property type="entry name" value="AAA+_ATPase"/>
</dbReference>
<evidence type="ECO:0000256" key="3">
    <source>
        <dbReference type="ARBA" id="ARBA00022741"/>
    </source>
</evidence>
<dbReference type="InterPro" id="IPR017871">
    <property type="entry name" value="ABC_transporter-like_CS"/>
</dbReference>
<dbReference type="InterPro" id="IPR050095">
    <property type="entry name" value="ECF_ABC_transporter_ATP-bd"/>
</dbReference>
<dbReference type="SMART" id="SM00382">
    <property type="entry name" value="AAA"/>
    <property type="match status" value="1"/>
</dbReference>
<dbReference type="PANTHER" id="PTHR43553:SF24">
    <property type="entry name" value="ENERGY-COUPLING FACTOR TRANSPORTER ATP-BINDING PROTEIN ECFA1"/>
    <property type="match status" value="1"/>
</dbReference>
<dbReference type="Pfam" id="PF00005">
    <property type="entry name" value="ABC_tran"/>
    <property type="match status" value="1"/>
</dbReference>
<keyword evidence="7" id="KW-1185">Reference proteome</keyword>
<dbReference type="PROSITE" id="PS50893">
    <property type="entry name" value="ABC_TRANSPORTER_2"/>
    <property type="match status" value="1"/>
</dbReference>
<evidence type="ECO:0000313" key="7">
    <source>
        <dbReference type="Proteomes" id="UP000292685"/>
    </source>
</evidence>
<protein>
    <submittedName>
        <fullName evidence="6">Biotin transport system ATP-binding protein</fullName>
    </submittedName>
</protein>
<comment type="caution">
    <text evidence="6">The sequence shown here is derived from an EMBL/GenBank/DDBJ whole genome shotgun (WGS) entry which is preliminary data.</text>
</comment>
<dbReference type="OrthoDB" id="9806471at2"/>